<evidence type="ECO:0000256" key="3">
    <source>
        <dbReference type="ARBA" id="ARBA00019406"/>
    </source>
</evidence>
<dbReference type="InterPro" id="IPR027179">
    <property type="entry name" value="CMC4"/>
</dbReference>
<dbReference type="EMBL" id="CP138582">
    <property type="protein sequence ID" value="WPG99216.1"/>
    <property type="molecule type" value="Genomic_DNA"/>
</dbReference>
<accession>A0AAQ3M029</accession>
<dbReference type="Gene3D" id="1.10.287.1130">
    <property type="entry name" value="CytochromE C oxidase copper chaperone"/>
    <property type="match status" value="1"/>
</dbReference>
<dbReference type="SUPFAM" id="SSF47072">
    <property type="entry name" value="Cysteine alpha-hairpin motif"/>
    <property type="match status" value="1"/>
</dbReference>
<evidence type="ECO:0000313" key="8">
    <source>
        <dbReference type="EMBL" id="WPG99216.1"/>
    </source>
</evidence>
<keyword evidence="5" id="KW-0496">Mitochondrion</keyword>
<dbReference type="AlphaFoldDB" id="A0AAQ3M029"/>
<evidence type="ECO:0000256" key="7">
    <source>
        <dbReference type="PIRSR" id="PIRSR627179-50"/>
    </source>
</evidence>
<dbReference type="PROSITE" id="PS51808">
    <property type="entry name" value="CHCH"/>
    <property type="match status" value="1"/>
</dbReference>
<evidence type="ECO:0000313" key="9">
    <source>
        <dbReference type="Proteomes" id="UP001303373"/>
    </source>
</evidence>
<feature type="disulfide bond" evidence="7">
    <location>
        <begin position="46"/>
        <end position="62"/>
    </location>
</feature>
<comment type="similarity">
    <text evidence="2">Belongs to the CMC4 family.</text>
</comment>
<dbReference type="FunFam" id="1.10.287.1130:FF:000008">
    <property type="entry name" value="Cx9C motif-containing protein 4, mitochondrial"/>
    <property type="match status" value="1"/>
</dbReference>
<sequence>MGKLGDDVKFDPPCQPRACAIQDCLQRSNYNQDKCQKQINALYECCDLFYKRNGDDAQTVSCPKVSLLRLKMKQLAEDGK</sequence>
<dbReference type="InterPro" id="IPR009069">
    <property type="entry name" value="Cys_alpha_HP_mot_SF"/>
</dbReference>
<dbReference type="GO" id="GO:0005758">
    <property type="term" value="C:mitochondrial intermembrane space"/>
    <property type="evidence" value="ECO:0007669"/>
    <property type="project" value="UniProtKB-SubCell"/>
</dbReference>
<evidence type="ECO:0000256" key="2">
    <source>
        <dbReference type="ARBA" id="ARBA00009858"/>
    </source>
</evidence>
<evidence type="ECO:0000256" key="5">
    <source>
        <dbReference type="ARBA" id="ARBA00023128"/>
    </source>
</evidence>
<dbReference type="PANTHER" id="PTHR15590">
    <property type="entry name" value="CX9C MOTIF-CONTAINING PROTEIN 4"/>
    <property type="match status" value="1"/>
</dbReference>
<dbReference type="Proteomes" id="UP001303373">
    <property type="component" value="Chromosome 3"/>
</dbReference>
<name>A0AAQ3M029_9PEZI</name>
<keyword evidence="4" id="KW-0677">Repeat</keyword>
<reference evidence="8 9" key="1">
    <citation type="submission" date="2023-11" db="EMBL/GenBank/DDBJ databases">
        <title>An acidophilic fungus is an integral part of prey digestion in a carnivorous sundew plant.</title>
        <authorList>
            <person name="Tsai I.J."/>
        </authorList>
    </citation>
    <scope>NUCLEOTIDE SEQUENCE [LARGE SCALE GENOMIC DNA]</scope>
    <source>
        <strain evidence="8">169a</strain>
    </source>
</reference>
<protein>
    <recommendedName>
        <fullName evidence="3">Cx9C motif-containing protein 4, mitochondrial</fullName>
    </recommendedName>
</protein>
<dbReference type="PANTHER" id="PTHR15590:SF0">
    <property type="entry name" value="CX9C MOTIF-CONTAINING PROTEIN 4"/>
    <property type="match status" value="1"/>
</dbReference>
<keyword evidence="6 7" id="KW-1015">Disulfide bond</keyword>
<evidence type="ECO:0000256" key="1">
    <source>
        <dbReference type="ARBA" id="ARBA00004569"/>
    </source>
</evidence>
<evidence type="ECO:0000256" key="4">
    <source>
        <dbReference type="ARBA" id="ARBA00022737"/>
    </source>
</evidence>
<feature type="disulfide bond" evidence="7">
    <location>
        <begin position="14"/>
        <end position="45"/>
    </location>
</feature>
<proteinExistence type="inferred from homology"/>
<feature type="disulfide bond" evidence="7">
    <location>
        <begin position="24"/>
        <end position="35"/>
    </location>
</feature>
<keyword evidence="9" id="KW-1185">Reference proteome</keyword>
<evidence type="ECO:0000256" key="6">
    <source>
        <dbReference type="ARBA" id="ARBA00023157"/>
    </source>
</evidence>
<gene>
    <name evidence="8" type="ORF">R9X50_00202700</name>
</gene>
<comment type="subcellular location">
    <subcellularLocation>
        <location evidence="1">Mitochondrion intermembrane space</location>
    </subcellularLocation>
</comment>
<organism evidence="8 9">
    <name type="scientific">Acrodontium crateriforme</name>
    <dbReference type="NCBI Taxonomy" id="150365"/>
    <lineage>
        <taxon>Eukaryota</taxon>
        <taxon>Fungi</taxon>
        <taxon>Dikarya</taxon>
        <taxon>Ascomycota</taxon>
        <taxon>Pezizomycotina</taxon>
        <taxon>Dothideomycetes</taxon>
        <taxon>Dothideomycetidae</taxon>
        <taxon>Mycosphaerellales</taxon>
        <taxon>Teratosphaeriaceae</taxon>
        <taxon>Acrodontium</taxon>
    </lineage>
</organism>
<dbReference type="Pfam" id="PF08991">
    <property type="entry name" value="CMC4"/>
    <property type="match status" value="1"/>
</dbReference>